<dbReference type="OrthoDB" id="17550at2759"/>
<dbReference type="InterPro" id="IPR038765">
    <property type="entry name" value="Papain-like_cys_pep_sf"/>
</dbReference>
<organism evidence="1 2">
    <name type="scientific">Polysphondylium violaceum</name>
    <dbReference type="NCBI Taxonomy" id="133409"/>
    <lineage>
        <taxon>Eukaryota</taxon>
        <taxon>Amoebozoa</taxon>
        <taxon>Evosea</taxon>
        <taxon>Eumycetozoa</taxon>
        <taxon>Dictyostelia</taxon>
        <taxon>Dictyosteliales</taxon>
        <taxon>Dictyosteliaceae</taxon>
        <taxon>Polysphondylium</taxon>
    </lineage>
</organism>
<reference evidence="1" key="1">
    <citation type="submission" date="2020-01" db="EMBL/GenBank/DDBJ databases">
        <title>Development of genomics and gene disruption for Polysphondylium violaceum indicates a role for the polyketide synthase stlB in stalk morphogenesis.</title>
        <authorList>
            <person name="Narita B."/>
            <person name="Kawabe Y."/>
            <person name="Kin K."/>
            <person name="Saito T."/>
            <person name="Gibbs R."/>
            <person name="Kuspa A."/>
            <person name="Muzny D."/>
            <person name="Queller D."/>
            <person name="Richards S."/>
            <person name="Strassman J."/>
            <person name="Sucgang R."/>
            <person name="Worley K."/>
            <person name="Schaap P."/>
        </authorList>
    </citation>
    <scope>NUCLEOTIDE SEQUENCE</scope>
    <source>
        <strain evidence="1">QSvi11</strain>
    </source>
</reference>
<protein>
    <submittedName>
        <fullName evidence="1">Uncharacterized protein</fullName>
    </submittedName>
</protein>
<proteinExistence type="predicted"/>
<dbReference type="AlphaFoldDB" id="A0A8J4Q2Q6"/>
<dbReference type="EMBL" id="AJWJ01000022">
    <property type="protein sequence ID" value="KAF2077692.1"/>
    <property type="molecule type" value="Genomic_DNA"/>
</dbReference>
<sequence>MKAFQSKTPYNNLTLLDGSWGTITFEHMTRKDGTASALAPVLIDYQSEDDIVIGLNGSEFRSINNNNDGTFLYQEKSSNDLEWKTNFHFNLNPIIGFDKINHALIHGGVLHPQFNRKPTLNILTCDQNLNVSSILTLTDRTFSKTKIENEKSITNISNNDMYNKYLVDHFHYHKTFELKKSYRDSLNKTK</sequence>
<evidence type="ECO:0000313" key="1">
    <source>
        <dbReference type="EMBL" id="KAF2077692.1"/>
    </source>
</evidence>
<dbReference type="Proteomes" id="UP000695562">
    <property type="component" value="Unassembled WGS sequence"/>
</dbReference>
<evidence type="ECO:0000313" key="2">
    <source>
        <dbReference type="Proteomes" id="UP000695562"/>
    </source>
</evidence>
<keyword evidence="2" id="KW-1185">Reference proteome</keyword>
<dbReference type="SUPFAM" id="SSF54001">
    <property type="entry name" value="Cysteine proteinases"/>
    <property type="match status" value="1"/>
</dbReference>
<name>A0A8J4Q2Q6_9MYCE</name>
<gene>
    <name evidence="1" type="ORF">CYY_001008</name>
</gene>
<comment type="caution">
    <text evidence="1">The sequence shown here is derived from an EMBL/GenBank/DDBJ whole genome shotgun (WGS) entry which is preliminary data.</text>
</comment>
<accession>A0A8J4Q2Q6</accession>